<name>A0A1T4TG54_9HYPH</name>
<dbReference type="EMBL" id="FUWJ01000017">
    <property type="protein sequence ID" value="SKA39465.1"/>
    <property type="molecule type" value="Genomic_DNA"/>
</dbReference>
<feature type="transmembrane region" description="Helical" evidence="1">
    <location>
        <begin position="93"/>
        <end position="111"/>
    </location>
</feature>
<keyword evidence="1" id="KW-0472">Membrane</keyword>
<dbReference type="STRING" id="225324.SAMN02745126_06241"/>
<dbReference type="Proteomes" id="UP000190092">
    <property type="component" value="Unassembled WGS sequence"/>
</dbReference>
<protein>
    <recommendedName>
        <fullName evidence="4">DUF1109 domain-containing protein</fullName>
    </recommendedName>
</protein>
<keyword evidence="3" id="KW-1185">Reference proteome</keyword>
<sequence length="211" mass="21799">MKTEQLVAALVADGGRAGRPIAATIARALAAGLAVSLAIFAVTLGPRVDLMPALETWRFDLKLVLVAVAVMAAGACCLAFARPQSSAHWRLCVALLVVLAAGALAAELSVLPRGQWMISLVGSNALVCTTAIPLFSLAPLVGLLLALRRTAPASPMLAGAAAGAFAATCAAVIYAFHCFDDSPLFVLVWYPLAMVPAVTVGAVLGRRLLRW</sequence>
<evidence type="ECO:0000313" key="2">
    <source>
        <dbReference type="EMBL" id="SKA39465.1"/>
    </source>
</evidence>
<feature type="transmembrane region" description="Helical" evidence="1">
    <location>
        <begin position="63"/>
        <end position="81"/>
    </location>
</feature>
<evidence type="ECO:0000313" key="3">
    <source>
        <dbReference type="Proteomes" id="UP000190092"/>
    </source>
</evidence>
<keyword evidence="1" id="KW-0812">Transmembrane</keyword>
<dbReference type="RefSeq" id="WP_085937967.1">
    <property type="nucleotide sequence ID" value="NZ_FUWJ01000017.1"/>
</dbReference>
<dbReference type="Pfam" id="PF06532">
    <property type="entry name" value="NrsF"/>
    <property type="match status" value="1"/>
</dbReference>
<keyword evidence="1" id="KW-1133">Transmembrane helix</keyword>
<accession>A0A1T4TG54</accession>
<reference evidence="3" key="1">
    <citation type="submission" date="2017-02" db="EMBL/GenBank/DDBJ databases">
        <authorList>
            <person name="Varghese N."/>
            <person name="Submissions S."/>
        </authorList>
    </citation>
    <scope>NUCLEOTIDE SEQUENCE [LARGE SCALE GENOMIC DNA]</scope>
    <source>
        <strain evidence="3">ATCC 27094</strain>
    </source>
</reference>
<feature type="transmembrane region" description="Helical" evidence="1">
    <location>
        <begin position="188"/>
        <end position="209"/>
    </location>
</feature>
<dbReference type="AlphaFoldDB" id="A0A1T4TG54"/>
<dbReference type="OrthoDB" id="9816468at2"/>
<proteinExistence type="predicted"/>
<feature type="transmembrane region" description="Helical" evidence="1">
    <location>
        <begin position="117"/>
        <end position="145"/>
    </location>
</feature>
<evidence type="ECO:0000256" key="1">
    <source>
        <dbReference type="SAM" id="Phobius"/>
    </source>
</evidence>
<gene>
    <name evidence="2" type="ORF">SAMN02745126_06241</name>
</gene>
<feature type="transmembrane region" description="Helical" evidence="1">
    <location>
        <begin position="21"/>
        <end position="43"/>
    </location>
</feature>
<organism evidence="2 3">
    <name type="scientific">Enhydrobacter aerosaccus</name>
    <dbReference type="NCBI Taxonomy" id="225324"/>
    <lineage>
        <taxon>Bacteria</taxon>
        <taxon>Pseudomonadati</taxon>
        <taxon>Pseudomonadota</taxon>
        <taxon>Alphaproteobacteria</taxon>
        <taxon>Hyphomicrobiales</taxon>
        <taxon>Enhydrobacter</taxon>
    </lineage>
</organism>
<dbReference type="InterPro" id="IPR009495">
    <property type="entry name" value="NrsF"/>
</dbReference>
<evidence type="ECO:0008006" key="4">
    <source>
        <dbReference type="Google" id="ProtNLM"/>
    </source>
</evidence>
<feature type="transmembrane region" description="Helical" evidence="1">
    <location>
        <begin position="157"/>
        <end position="176"/>
    </location>
</feature>